<protein>
    <submittedName>
        <fullName evidence="1">Uncharacterized protein</fullName>
    </submittedName>
</protein>
<accession>A0A423HS46</accession>
<dbReference type="RefSeq" id="WP_123358240.1">
    <property type="nucleotide sequence ID" value="NZ_MOBM01000014.1"/>
</dbReference>
<proteinExistence type="predicted"/>
<evidence type="ECO:0000313" key="2">
    <source>
        <dbReference type="Proteomes" id="UP000284002"/>
    </source>
</evidence>
<evidence type="ECO:0000313" key="1">
    <source>
        <dbReference type="EMBL" id="RON16039.1"/>
    </source>
</evidence>
<dbReference type="Proteomes" id="UP000284002">
    <property type="component" value="Unassembled WGS sequence"/>
</dbReference>
<dbReference type="AlphaFoldDB" id="A0A423HS46"/>
<gene>
    <name evidence="1" type="ORF">BK662_11455</name>
</gene>
<name>A0A423HS46_9PSED</name>
<comment type="caution">
    <text evidence="1">The sequence shown here is derived from an EMBL/GenBank/DDBJ whole genome shotgun (WGS) entry which is preliminary data.</text>
</comment>
<organism evidence="1 2">
    <name type="scientific">Pseudomonas frederiksbergensis</name>
    <dbReference type="NCBI Taxonomy" id="104087"/>
    <lineage>
        <taxon>Bacteria</taxon>
        <taxon>Pseudomonadati</taxon>
        <taxon>Pseudomonadota</taxon>
        <taxon>Gammaproteobacteria</taxon>
        <taxon>Pseudomonadales</taxon>
        <taxon>Pseudomonadaceae</taxon>
        <taxon>Pseudomonas</taxon>
    </lineage>
</organism>
<sequence length="70" mass="7222">MANRKNYTVLIPYPTGGGHYSVKGSTVDLLDVQANALVTAGRLQETALIEAEAAPAAPAPVAKKTTAKAE</sequence>
<dbReference type="EMBL" id="MOBM01000014">
    <property type="protein sequence ID" value="RON16039.1"/>
    <property type="molecule type" value="Genomic_DNA"/>
</dbReference>
<reference evidence="1 2" key="1">
    <citation type="submission" date="2016-10" db="EMBL/GenBank/DDBJ databases">
        <title>Comparative genome analysis of multiple Pseudomonas spp. focuses on biocontrol and plant growth promoting traits.</title>
        <authorList>
            <person name="Tao X.-Y."/>
            <person name="Taylor C.G."/>
        </authorList>
    </citation>
    <scope>NUCLEOTIDE SEQUENCE [LARGE SCALE GENOMIC DNA]</scope>
    <source>
        <strain evidence="1 2">36C6</strain>
    </source>
</reference>